<proteinExistence type="inferred from homology"/>
<dbReference type="InterPro" id="IPR013762">
    <property type="entry name" value="Integrase-like_cat_sf"/>
</dbReference>
<evidence type="ECO:0000256" key="3">
    <source>
        <dbReference type="ARBA" id="ARBA00023125"/>
    </source>
</evidence>
<keyword evidence="2" id="KW-0229">DNA integration</keyword>
<dbReference type="Gene3D" id="1.10.150.130">
    <property type="match status" value="1"/>
</dbReference>
<dbReference type="PANTHER" id="PTHR30349">
    <property type="entry name" value="PHAGE INTEGRASE-RELATED"/>
    <property type="match status" value="1"/>
</dbReference>
<keyword evidence="4" id="KW-0233">DNA recombination</keyword>
<dbReference type="InterPro" id="IPR010998">
    <property type="entry name" value="Integrase_recombinase_N"/>
</dbReference>
<accession>A0ABQ1JFX0</accession>
<keyword evidence="7" id="KW-1185">Reference proteome</keyword>
<reference evidence="7" key="1">
    <citation type="journal article" date="2019" name="Int. J. Syst. Evol. Microbiol.">
        <title>The Global Catalogue of Microorganisms (GCM) 10K type strain sequencing project: providing services to taxonomists for standard genome sequencing and annotation.</title>
        <authorList>
            <consortium name="The Broad Institute Genomics Platform"/>
            <consortium name="The Broad Institute Genome Sequencing Center for Infectious Disease"/>
            <person name="Wu L."/>
            <person name="Ma J."/>
        </authorList>
    </citation>
    <scope>NUCLEOTIDE SEQUENCE [LARGE SCALE GENOMIC DNA]</scope>
    <source>
        <strain evidence="7">CGMCC 1.15928</strain>
    </source>
</reference>
<comment type="caution">
    <text evidence="6">The sequence shown here is derived from an EMBL/GenBank/DDBJ whole genome shotgun (WGS) entry which is preliminary data.</text>
</comment>
<dbReference type="PANTHER" id="PTHR30349:SF41">
    <property type="entry name" value="INTEGRASE_RECOMBINASE PROTEIN MJ0367-RELATED"/>
    <property type="match status" value="1"/>
</dbReference>
<evidence type="ECO:0000259" key="5">
    <source>
        <dbReference type="PROSITE" id="PS51898"/>
    </source>
</evidence>
<dbReference type="Proteomes" id="UP000628854">
    <property type="component" value="Unassembled WGS sequence"/>
</dbReference>
<dbReference type="PROSITE" id="PS51898">
    <property type="entry name" value="TYR_RECOMBINASE"/>
    <property type="match status" value="1"/>
</dbReference>
<dbReference type="EMBL" id="BMKF01000001">
    <property type="protein sequence ID" value="GGB67511.1"/>
    <property type="molecule type" value="Genomic_DNA"/>
</dbReference>
<evidence type="ECO:0000256" key="2">
    <source>
        <dbReference type="ARBA" id="ARBA00022908"/>
    </source>
</evidence>
<dbReference type="RefSeq" id="WP_084394725.1">
    <property type="nucleotide sequence ID" value="NZ_BMKF01000001.1"/>
</dbReference>
<evidence type="ECO:0000256" key="1">
    <source>
        <dbReference type="ARBA" id="ARBA00008857"/>
    </source>
</evidence>
<evidence type="ECO:0000313" key="7">
    <source>
        <dbReference type="Proteomes" id="UP000628854"/>
    </source>
</evidence>
<dbReference type="InterPro" id="IPR011010">
    <property type="entry name" value="DNA_brk_join_enz"/>
</dbReference>
<evidence type="ECO:0000256" key="4">
    <source>
        <dbReference type="ARBA" id="ARBA00023172"/>
    </source>
</evidence>
<protein>
    <recommendedName>
        <fullName evidence="5">Tyr recombinase domain-containing protein</fullName>
    </recommendedName>
</protein>
<dbReference type="InterPro" id="IPR002104">
    <property type="entry name" value="Integrase_catalytic"/>
</dbReference>
<feature type="domain" description="Tyr recombinase" evidence="5">
    <location>
        <begin position="127"/>
        <end position="336"/>
    </location>
</feature>
<name>A0ABQ1JFX0_9PROT</name>
<dbReference type="SUPFAM" id="SSF56349">
    <property type="entry name" value="DNA breaking-rejoining enzymes"/>
    <property type="match status" value="1"/>
</dbReference>
<dbReference type="Gene3D" id="1.10.443.10">
    <property type="entry name" value="Intergrase catalytic core"/>
    <property type="match status" value="1"/>
</dbReference>
<gene>
    <name evidence="6" type="ORF">GCM10011503_15400</name>
</gene>
<dbReference type="CDD" id="cd00397">
    <property type="entry name" value="DNA_BRE_C"/>
    <property type="match status" value="1"/>
</dbReference>
<sequence>MTKMNPKNERIKHEYFSYLEEAKRMSPDSVDDAAAAIAQFEETTRHKDFAAFHIEQAKRFKRHLSETRSKQTGRPLAKSTIHSRLNAVKAFFFWLAGQPGYKSKISYSDCDYFNPSANDARIATARREARTPTIEQIRHVLETMPTGSLIEQRDRAVIAFTLLTGARDNAVASFNIGHVDLERRTVFQDGSTVRTKNRKTFTTAFFPVGDDVEQIVRAWIEALQRDCLFGPDDPLFPATQIGLNQRGEFQPDGFRREHWASADAIRKIFKLALEAAGLPYFNPHSFRKTLALLGQQICRTPEELKAWSQNLGHENMLTTLTSYGTIDPHRQRELISSLQKAEPTGSDREITPELINKVLDHLRSHA</sequence>
<organism evidence="6 7">
    <name type="scientific">Henriciella pelagia</name>
    <dbReference type="NCBI Taxonomy" id="1977912"/>
    <lineage>
        <taxon>Bacteria</taxon>
        <taxon>Pseudomonadati</taxon>
        <taxon>Pseudomonadota</taxon>
        <taxon>Alphaproteobacteria</taxon>
        <taxon>Hyphomonadales</taxon>
        <taxon>Hyphomonadaceae</taxon>
        <taxon>Henriciella</taxon>
    </lineage>
</organism>
<evidence type="ECO:0000313" key="6">
    <source>
        <dbReference type="EMBL" id="GGB67511.1"/>
    </source>
</evidence>
<comment type="similarity">
    <text evidence="1">Belongs to the 'phage' integrase family.</text>
</comment>
<keyword evidence="3" id="KW-0238">DNA-binding</keyword>
<dbReference type="InterPro" id="IPR050090">
    <property type="entry name" value="Tyrosine_recombinase_XerCD"/>
</dbReference>
<dbReference type="Pfam" id="PF00589">
    <property type="entry name" value="Phage_integrase"/>
    <property type="match status" value="1"/>
</dbReference>